<keyword evidence="1" id="KW-0812">Transmembrane</keyword>
<evidence type="ECO:0008006" key="4">
    <source>
        <dbReference type="Google" id="ProtNLM"/>
    </source>
</evidence>
<evidence type="ECO:0000256" key="1">
    <source>
        <dbReference type="SAM" id="Phobius"/>
    </source>
</evidence>
<keyword evidence="1" id="KW-1133">Transmembrane helix</keyword>
<feature type="non-terminal residue" evidence="2">
    <location>
        <position position="1"/>
    </location>
</feature>
<dbReference type="OMA" id="GLDQHAK"/>
<feature type="transmembrane region" description="Helical" evidence="1">
    <location>
        <begin position="12"/>
        <end position="32"/>
    </location>
</feature>
<dbReference type="AlphaFoldDB" id="A0A813E3D3"/>
<protein>
    <recommendedName>
        <fullName evidence="4">Prohibitin</fullName>
    </recommendedName>
</protein>
<dbReference type="Proteomes" id="UP000654075">
    <property type="component" value="Unassembled WGS sequence"/>
</dbReference>
<keyword evidence="1" id="KW-0472">Membrane</keyword>
<accession>A0A813E3D3</accession>
<gene>
    <name evidence="2" type="ORF">PGLA1383_LOCUS11805</name>
</gene>
<evidence type="ECO:0000313" key="2">
    <source>
        <dbReference type="EMBL" id="CAE8593200.1"/>
    </source>
</evidence>
<organism evidence="2 3">
    <name type="scientific">Polarella glacialis</name>
    <name type="common">Dinoflagellate</name>
    <dbReference type="NCBI Taxonomy" id="89957"/>
    <lineage>
        <taxon>Eukaryota</taxon>
        <taxon>Sar</taxon>
        <taxon>Alveolata</taxon>
        <taxon>Dinophyceae</taxon>
        <taxon>Suessiales</taxon>
        <taxon>Suessiaceae</taxon>
        <taxon>Polarella</taxon>
    </lineage>
</organism>
<keyword evidence="3" id="KW-1185">Reference proteome</keyword>
<sequence length="182" mass="20417">MGIREAPAVKFCGCVVLILALLFAVVTVPLSFKSLEQGKQGLEFKWSTQSVSTNPITKTGIRFVGLGNQILEYPSTYQNVWFVADTRGLDQHAKLEEDMLKPVIRGPVRARSKDGLEMLIAVSFQYQLLSNAIVPLNEILGYETYKPEFVRFARAAIVEACSAFPAELYFTNRTPIIDHMRE</sequence>
<dbReference type="EMBL" id="CAJNNV010006178">
    <property type="protein sequence ID" value="CAE8593200.1"/>
    <property type="molecule type" value="Genomic_DNA"/>
</dbReference>
<name>A0A813E3D3_POLGL</name>
<proteinExistence type="predicted"/>
<comment type="caution">
    <text evidence="2">The sequence shown here is derived from an EMBL/GenBank/DDBJ whole genome shotgun (WGS) entry which is preliminary data.</text>
</comment>
<evidence type="ECO:0000313" key="3">
    <source>
        <dbReference type="Proteomes" id="UP000654075"/>
    </source>
</evidence>
<reference evidence="2" key="1">
    <citation type="submission" date="2021-02" db="EMBL/GenBank/DDBJ databases">
        <authorList>
            <person name="Dougan E. K."/>
            <person name="Rhodes N."/>
            <person name="Thang M."/>
            <person name="Chan C."/>
        </authorList>
    </citation>
    <scope>NUCLEOTIDE SEQUENCE</scope>
</reference>